<dbReference type="PANTHER" id="PTHR30576:SF0">
    <property type="entry name" value="UNDECAPRENYL-PHOSPHATE N-ACETYLGALACTOSAMINYL 1-PHOSPHATE TRANSFERASE-RELATED"/>
    <property type="match status" value="1"/>
</dbReference>
<evidence type="ECO:0000256" key="6">
    <source>
        <dbReference type="ARBA" id="ARBA00023136"/>
    </source>
</evidence>
<keyword evidence="12" id="KW-1185">Reference proteome</keyword>
<feature type="domain" description="Bacterial sugar transferase" evidence="10">
    <location>
        <begin position="275"/>
        <end position="463"/>
    </location>
</feature>
<evidence type="ECO:0000256" key="5">
    <source>
        <dbReference type="ARBA" id="ARBA00022989"/>
    </source>
</evidence>
<name>A0ABT9EPP1_9SPHN</name>
<dbReference type="Pfam" id="PF02397">
    <property type="entry name" value="Bac_transf"/>
    <property type="match status" value="1"/>
</dbReference>
<dbReference type="InterPro" id="IPR017475">
    <property type="entry name" value="EPS_sugar_tfrase"/>
</dbReference>
<evidence type="ECO:0000256" key="2">
    <source>
        <dbReference type="ARBA" id="ARBA00006464"/>
    </source>
</evidence>
<evidence type="ECO:0000256" key="4">
    <source>
        <dbReference type="ARBA" id="ARBA00022692"/>
    </source>
</evidence>
<feature type="transmembrane region" description="Helical" evidence="9">
    <location>
        <begin position="103"/>
        <end position="121"/>
    </location>
</feature>
<evidence type="ECO:0000313" key="12">
    <source>
        <dbReference type="Proteomes" id="UP001230685"/>
    </source>
</evidence>
<comment type="subcellular location">
    <subcellularLocation>
        <location evidence="1">Membrane</location>
        <topology evidence="1">Multi-pass membrane protein</topology>
    </subcellularLocation>
</comment>
<evidence type="ECO:0000256" key="3">
    <source>
        <dbReference type="ARBA" id="ARBA00022679"/>
    </source>
</evidence>
<dbReference type="NCBIfam" id="TIGR03025">
    <property type="entry name" value="EPS_sugtrans"/>
    <property type="match status" value="1"/>
</dbReference>
<evidence type="ECO:0000256" key="9">
    <source>
        <dbReference type="SAM" id="Phobius"/>
    </source>
</evidence>
<accession>A0ABT9EPP1</accession>
<keyword evidence="3" id="KW-0808">Transferase</keyword>
<dbReference type="InterPro" id="IPR003362">
    <property type="entry name" value="Bact_transf"/>
</dbReference>
<evidence type="ECO:0000256" key="7">
    <source>
        <dbReference type="ARBA" id="ARBA00023169"/>
    </source>
</evidence>
<comment type="caution">
    <text evidence="11">The sequence shown here is derived from an EMBL/GenBank/DDBJ whole genome shotgun (WGS) entry which is preliminary data.</text>
</comment>
<reference evidence="11 12" key="1">
    <citation type="submission" date="2023-07" db="EMBL/GenBank/DDBJ databases">
        <authorList>
            <person name="Kim M.K."/>
        </authorList>
    </citation>
    <scope>NUCLEOTIDE SEQUENCE [LARGE SCALE GENOMIC DNA]</scope>
    <source>
        <strain evidence="11 12">KR1UV-12</strain>
    </source>
</reference>
<dbReference type="PANTHER" id="PTHR30576">
    <property type="entry name" value="COLANIC BIOSYNTHESIS UDP-GLUCOSE LIPID CARRIER TRANSFERASE"/>
    <property type="match status" value="1"/>
</dbReference>
<evidence type="ECO:0000259" key="10">
    <source>
        <dbReference type="Pfam" id="PF02397"/>
    </source>
</evidence>
<comment type="similarity">
    <text evidence="2">Belongs to the bacterial sugar transferase family.</text>
</comment>
<dbReference type="EMBL" id="JAUUDS010000014">
    <property type="protein sequence ID" value="MDP1028786.1"/>
    <property type="molecule type" value="Genomic_DNA"/>
</dbReference>
<feature type="transmembrane region" description="Helical" evidence="9">
    <location>
        <begin position="68"/>
        <end position="91"/>
    </location>
</feature>
<gene>
    <name evidence="11" type="ORF">Q5H91_16305</name>
</gene>
<evidence type="ECO:0000256" key="1">
    <source>
        <dbReference type="ARBA" id="ARBA00004141"/>
    </source>
</evidence>
<protein>
    <submittedName>
        <fullName evidence="11">Exopolysaccharide biosynthesis polyprenyl glycosylphosphotransferase</fullName>
    </submittedName>
</protein>
<keyword evidence="5 9" id="KW-1133">Transmembrane helix</keyword>
<keyword evidence="4 9" id="KW-0812">Transmembrane</keyword>
<proteinExistence type="inferred from homology"/>
<dbReference type="RefSeq" id="WP_305174494.1">
    <property type="nucleotide sequence ID" value="NZ_JAUUDS010000014.1"/>
</dbReference>
<dbReference type="Proteomes" id="UP001230685">
    <property type="component" value="Unassembled WGS sequence"/>
</dbReference>
<feature type="transmembrane region" description="Helical" evidence="9">
    <location>
        <begin position="127"/>
        <end position="146"/>
    </location>
</feature>
<keyword evidence="6 9" id="KW-0472">Membrane</keyword>
<sequence>MTSASRRADTAIPDRPVAGAGPARDKRVVRLHCYLQLALSDLLMIAAAFVVANYLVSMHAPVPIGHGYVMLGAILPLFAIQACANGTYGAATLDDARLGTVRAGRALATAGAGMLLVGYMLKASGEFSRGVFGIGFAAAFVLMIVARRLLRPQLTRMLGGAAHTTVVIRDGAGYVPQGAEIVVTAEALGFDPETADPRAWHRLAHGIAHADRMVVACEPERAAAWAPVLRSLAVDGEILTDVRDALGAVGMGRLGERRTLIVNYGSMTLSARMAKRAFDITVSLVALALLAPVLAMAALAIRVDSPGPVLFRQERIGRGNRIFSMWKFRSMYVGDADAEGTRLTGRGDTRVTRVGALIRRTSIDELPQLWNVLKGDMSIVGPRPHALAARAADLLYWDADARYRERHVIKPGMTGLAQIRGFRGNTVALADLTDRLQADLDYVGDWSLRRDVAIMLGTLKVMLHPNAY</sequence>
<feature type="transmembrane region" description="Helical" evidence="9">
    <location>
        <begin position="277"/>
        <end position="301"/>
    </location>
</feature>
<evidence type="ECO:0000256" key="8">
    <source>
        <dbReference type="SAM" id="MobiDB-lite"/>
    </source>
</evidence>
<evidence type="ECO:0000313" key="11">
    <source>
        <dbReference type="EMBL" id="MDP1028786.1"/>
    </source>
</evidence>
<organism evidence="11 12">
    <name type="scientific">Sphingomonas aurea</name>
    <dbReference type="NCBI Taxonomy" id="3063994"/>
    <lineage>
        <taxon>Bacteria</taxon>
        <taxon>Pseudomonadati</taxon>
        <taxon>Pseudomonadota</taxon>
        <taxon>Alphaproteobacteria</taxon>
        <taxon>Sphingomonadales</taxon>
        <taxon>Sphingomonadaceae</taxon>
        <taxon>Sphingomonas</taxon>
    </lineage>
</organism>
<feature type="region of interest" description="Disordered" evidence="8">
    <location>
        <begin position="1"/>
        <end position="21"/>
    </location>
</feature>
<feature type="transmembrane region" description="Helical" evidence="9">
    <location>
        <begin position="34"/>
        <end position="56"/>
    </location>
</feature>
<keyword evidence="7" id="KW-0270">Exopolysaccharide synthesis</keyword>